<organism evidence="3 4">
    <name type="scientific">Allomesorhizobium camelthorni</name>
    <dbReference type="NCBI Taxonomy" id="475069"/>
    <lineage>
        <taxon>Bacteria</taxon>
        <taxon>Pseudomonadati</taxon>
        <taxon>Pseudomonadota</taxon>
        <taxon>Alphaproteobacteria</taxon>
        <taxon>Hyphomicrobiales</taxon>
        <taxon>Phyllobacteriaceae</taxon>
        <taxon>Allomesorhizobium</taxon>
    </lineage>
</organism>
<dbReference type="InterPro" id="IPR013783">
    <property type="entry name" value="Ig-like_fold"/>
</dbReference>
<dbReference type="Gene3D" id="2.60.40.2470">
    <property type="entry name" value="SoxY domain"/>
    <property type="match status" value="1"/>
</dbReference>
<dbReference type="NCBIfam" id="TIGR04557">
    <property type="entry name" value="fuse_rel_SoxYZ"/>
    <property type="match status" value="1"/>
</dbReference>
<evidence type="ECO:0000259" key="2">
    <source>
        <dbReference type="Pfam" id="PF13501"/>
    </source>
</evidence>
<dbReference type="Pfam" id="PF08770">
    <property type="entry name" value="SoxZ"/>
    <property type="match status" value="1"/>
</dbReference>
<feature type="domain" description="Ig-like SoxY" evidence="2">
    <location>
        <begin position="68"/>
        <end position="176"/>
    </location>
</feature>
<protein>
    <submittedName>
        <fullName evidence="3">Quinoprotein dehydrogenase-associated SoxYZ-like carrier</fullName>
    </submittedName>
</protein>
<name>A0A6G4W7X3_9HYPH</name>
<dbReference type="Gene3D" id="2.60.40.10">
    <property type="entry name" value="Immunoglobulins"/>
    <property type="match status" value="1"/>
</dbReference>
<dbReference type="InterPro" id="IPR038162">
    <property type="entry name" value="SoxY_sf"/>
</dbReference>
<dbReference type="Proteomes" id="UP001642900">
    <property type="component" value="Unassembled WGS sequence"/>
</dbReference>
<dbReference type="InterPro" id="IPR014756">
    <property type="entry name" value="Ig_E-set"/>
</dbReference>
<accession>A0A6G4W7X3</accession>
<dbReference type="Pfam" id="PF13501">
    <property type="entry name" value="SoxY"/>
    <property type="match status" value="1"/>
</dbReference>
<dbReference type="InterPro" id="IPR030831">
    <property type="entry name" value="Fuse-rel_SoxYZ"/>
</dbReference>
<dbReference type="InterPro" id="IPR032711">
    <property type="entry name" value="SoxY"/>
</dbReference>
<comment type="caution">
    <text evidence="3">The sequence shown here is derived from an EMBL/GenBank/DDBJ whole genome shotgun (WGS) entry which is preliminary data.</text>
</comment>
<dbReference type="AlphaFoldDB" id="A0A6G4W7X3"/>
<gene>
    <name evidence="3" type="ORF">G6N73_03985</name>
</gene>
<evidence type="ECO:0000313" key="4">
    <source>
        <dbReference type="Proteomes" id="UP001642900"/>
    </source>
</evidence>
<keyword evidence="4" id="KW-1185">Reference proteome</keyword>
<reference evidence="3 4" key="1">
    <citation type="submission" date="2020-02" db="EMBL/GenBank/DDBJ databases">
        <title>Genome sequence of strain CCNWXJ40-4.</title>
        <authorList>
            <person name="Gao J."/>
            <person name="Sun J."/>
        </authorList>
    </citation>
    <scope>NUCLEOTIDE SEQUENCE [LARGE SCALE GENOMIC DNA]</scope>
    <source>
        <strain evidence="3 4">CCNWXJ 40-4</strain>
    </source>
</reference>
<evidence type="ECO:0000259" key="1">
    <source>
        <dbReference type="Pfam" id="PF08770"/>
    </source>
</evidence>
<dbReference type="EMBL" id="JAAKZF010000003">
    <property type="protein sequence ID" value="NGO50346.1"/>
    <property type="molecule type" value="Genomic_DNA"/>
</dbReference>
<feature type="domain" description="Sulphur oxidation protein SoxZ" evidence="1">
    <location>
        <begin position="205"/>
        <end position="294"/>
    </location>
</feature>
<evidence type="ECO:0000313" key="3">
    <source>
        <dbReference type="EMBL" id="NGO50346.1"/>
    </source>
</evidence>
<proteinExistence type="predicted"/>
<dbReference type="InterPro" id="IPR014880">
    <property type="entry name" value="SoxZ_dom"/>
</dbReference>
<dbReference type="SUPFAM" id="SSF81296">
    <property type="entry name" value="E set domains"/>
    <property type="match status" value="1"/>
</dbReference>
<sequence>MPACLGTTFRTGGGTEMQVSASWNRRLAIVAAAYLVVMAGSLADLSGPAAAQQSPTSSERIWTSLKGDVFGDRPILADTGLVRIEAPKRAQDAAVVPVDVYIDPAKAPDGVKSVTMIIDVNPSPVAATFQIGKEAGVTHLSTRVRVDDYSYLRAIAETQGGELHMSQTFVKASGGCSAPAVKNTDEALASMGRMKLRQFAPAAGETAGNAPELQLMIRHPNNSGLQRDPLTQYFIPAHFIQNFSISQGDRLILAMEGGISISEDPNFRFDFAPGAGSEIRVEATDTEGKVFRDQWPLEAAGL</sequence>